<keyword evidence="1" id="KW-0614">Plasmid</keyword>
<protein>
    <submittedName>
        <fullName evidence="1">Uncharacterized protein</fullName>
    </submittedName>
</protein>
<comment type="caution">
    <text evidence="1">The sequence shown here is derived from an EMBL/GenBank/DDBJ whole genome shotgun (WGS) entry which is preliminary data.</text>
</comment>
<gene>
    <name evidence="1" type="ORF">REISMN_08625</name>
</gene>
<dbReference type="Proteomes" id="UP000027161">
    <property type="component" value="Unassembled WGS sequence"/>
</dbReference>
<name>A0A8E1BZA1_9RICK</name>
<geneLocation type="plasmid" evidence="1">
    <name>pREISMN_3</name>
</geneLocation>
<reference evidence="1 2" key="1">
    <citation type="submission" date="2014-02" db="EMBL/GenBank/DDBJ databases">
        <title>Draft genome sequence of Rickettsia buchneri sp. nov. ISO7T.</title>
        <authorList>
            <person name="Felsheim R.F."/>
            <person name="Kurtti T.J."/>
            <person name="Munderloh U.G."/>
        </authorList>
    </citation>
    <scope>NUCLEOTIDE SEQUENCE [LARGE SCALE GENOMIC DNA]</scope>
    <source>
        <strain evidence="2">ISO7</strain>
        <plasmid evidence="1">pREISMN_3</plasmid>
    </source>
</reference>
<keyword evidence="2" id="KW-1185">Reference proteome</keyword>
<dbReference type="RefSeq" id="WP_008581542.1">
    <property type="nucleotide sequence ID" value="NZ_JFKF01000207.1"/>
</dbReference>
<dbReference type="AlphaFoldDB" id="A0A8E1BZA1"/>
<evidence type="ECO:0000313" key="1">
    <source>
        <dbReference type="EMBL" id="KDO02108.1"/>
    </source>
</evidence>
<sequence>MTKLVDRAQHSKLSSIQQIDSIQYNESIVRQTNFKEYPRSYRLDQCTLDILKGTQNRISSASGKKISESRLIKALILHSKDLSNDRLIKVLKDIL</sequence>
<proteinExistence type="predicted"/>
<accession>A0A8E1BZA1</accession>
<organism evidence="1 2">
    <name type="scientific">Rickettsia tamurae subsp. buchneri</name>
    <dbReference type="NCBI Taxonomy" id="1462938"/>
    <lineage>
        <taxon>Bacteria</taxon>
        <taxon>Pseudomonadati</taxon>
        <taxon>Pseudomonadota</taxon>
        <taxon>Alphaproteobacteria</taxon>
        <taxon>Rickettsiales</taxon>
        <taxon>Rickettsiaceae</taxon>
        <taxon>Rickettsieae</taxon>
        <taxon>Rickettsia</taxon>
        <taxon>spotted fever group</taxon>
    </lineage>
</organism>
<evidence type="ECO:0000313" key="2">
    <source>
        <dbReference type="Proteomes" id="UP000027161"/>
    </source>
</evidence>
<dbReference type="EMBL" id="JFKF01000207">
    <property type="protein sequence ID" value="KDO02108.1"/>
    <property type="molecule type" value="Genomic_DNA"/>
</dbReference>